<reference evidence="2 3" key="1">
    <citation type="journal article" date="2012" name="BMC Genomics">
        <title>Tools to kill: Genome of one of the most destructive plant pathogenic fungi Macrophomina phaseolina.</title>
        <authorList>
            <person name="Islam M.S."/>
            <person name="Haque M.S."/>
            <person name="Islam M.M."/>
            <person name="Emdad E.M."/>
            <person name="Halim A."/>
            <person name="Hossen Q.M.M."/>
            <person name="Hossain M.Z."/>
            <person name="Ahmed B."/>
            <person name="Rahim S."/>
            <person name="Rahman M.S."/>
            <person name="Alam M.M."/>
            <person name="Hou S."/>
            <person name="Wan X."/>
            <person name="Saito J.A."/>
            <person name="Alam M."/>
        </authorList>
    </citation>
    <scope>NUCLEOTIDE SEQUENCE [LARGE SCALE GENOMIC DNA]</scope>
    <source>
        <strain evidence="2 3">MS6</strain>
    </source>
</reference>
<evidence type="ECO:0000313" key="2">
    <source>
        <dbReference type="EMBL" id="EKG20672.1"/>
    </source>
</evidence>
<gene>
    <name evidence="2" type="ORF">MPH_02027</name>
</gene>
<dbReference type="STRING" id="1126212.K2S6Z1"/>
<protein>
    <submittedName>
        <fullName evidence="2">Chitin-binding domain 3</fullName>
    </submittedName>
</protein>
<keyword evidence="1" id="KW-0732">Signal</keyword>
<dbReference type="Gene3D" id="2.70.50.70">
    <property type="match status" value="1"/>
</dbReference>
<dbReference type="PANTHER" id="PTHR36182">
    <property type="entry name" value="PROTEIN, PUTATIVE (AFU_ORTHOLOGUE AFUA_6G10930)-RELATED"/>
    <property type="match status" value="1"/>
</dbReference>
<evidence type="ECO:0000313" key="3">
    <source>
        <dbReference type="Proteomes" id="UP000007129"/>
    </source>
</evidence>
<dbReference type="VEuPathDB" id="FungiDB:MPH_02027"/>
<dbReference type="Proteomes" id="UP000007129">
    <property type="component" value="Unassembled WGS sequence"/>
</dbReference>
<evidence type="ECO:0000256" key="1">
    <source>
        <dbReference type="SAM" id="SignalP"/>
    </source>
</evidence>
<name>K2S6Z1_MACPH</name>
<organism evidence="2 3">
    <name type="scientific">Macrophomina phaseolina (strain MS6)</name>
    <name type="common">Charcoal rot fungus</name>
    <dbReference type="NCBI Taxonomy" id="1126212"/>
    <lineage>
        <taxon>Eukaryota</taxon>
        <taxon>Fungi</taxon>
        <taxon>Dikarya</taxon>
        <taxon>Ascomycota</taxon>
        <taxon>Pezizomycotina</taxon>
        <taxon>Dothideomycetes</taxon>
        <taxon>Dothideomycetes incertae sedis</taxon>
        <taxon>Botryosphaeriales</taxon>
        <taxon>Botryosphaeriaceae</taxon>
        <taxon>Macrophomina</taxon>
    </lineage>
</organism>
<dbReference type="AlphaFoldDB" id="K2S6Z1"/>
<dbReference type="PANTHER" id="PTHR36182:SF2">
    <property type="entry name" value="LYTIC POLYSACCHARIDE MONOOXYGENASE"/>
    <property type="match status" value="1"/>
</dbReference>
<accession>K2S6Z1</accession>
<dbReference type="InParanoid" id="K2S6Z1"/>
<proteinExistence type="predicted"/>
<feature type="signal peptide" evidence="1">
    <location>
        <begin position="1"/>
        <end position="21"/>
    </location>
</feature>
<dbReference type="OrthoDB" id="2342176at2759"/>
<comment type="caution">
    <text evidence="2">The sequence shown here is derived from an EMBL/GenBank/DDBJ whole genome shotgun (WGS) entry which is preliminary data.</text>
</comment>
<dbReference type="eggNOG" id="ENOG502S005">
    <property type="taxonomic scope" value="Eukaryota"/>
</dbReference>
<dbReference type="EMBL" id="AHHD01000082">
    <property type="protein sequence ID" value="EKG20672.1"/>
    <property type="molecule type" value="Genomic_DNA"/>
</dbReference>
<dbReference type="HOGENOM" id="CLU_032571_1_0_1"/>
<feature type="chain" id="PRO_5003867369" evidence="1">
    <location>
        <begin position="22"/>
        <end position="402"/>
    </location>
</feature>
<sequence length="402" mass="40700">MARRTLAYSVLALSGVCTINAHVILSQPTPYFATQLAGNKGPLPDGASYPCMWPTWSQGSGLENQPERTTLQVGAQNTVKFDGTAVHNGGGCQLSITTDTTPQRNSTFKVFLSIEGGCPGMGSTAADFPYTLPASIPSGDATFAWTWFPVSSGGKEMYMNCAPVTVTGGADDDAEFSKLPDLFVANLANDDEFTCQTQDNRVVEFPDPGELFLNKAELKSGNILGALAAPTDKNTGGTCGKAGATTLASLGQAAGAVSTAAPAPSAASTPAAGFAEVSVASSSAAAAAPEAVATTLLTASSEAAAASAATAAQPAAAAAAGSSSSGGSNGTCTSGELVCNGTSQFGICNWGKVVWQDVAAGTICENGAIKAARKARAAAEVRDRRVHLHSHGRFSGRRSFRG</sequence>